<dbReference type="InterPro" id="IPR036388">
    <property type="entry name" value="WH-like_DNA-bd_sf"/>
</dbReference>
<dbReference type="InterPro" id="IPR013325">
    <property type="entry name" value="RNA_pol_sigma_r2"/>
</dbReference>
<dbReference type="PANTHER" id="PTHR43133:SF46">
    <property type="entry name" value="RNA POLYMERASE SIGMA-70 FACTOR ECF SUBFAMILY"/>
    <property type="match status" value="1"/>
</dbReference>
<dbReference type="InterPro" id="IPR013249">
    <property type="entry name" value="RNA_pol_sigma70_r4_t2"/>
</dbReference>
<dbReference type="CDD" id="cd06171">
    <property type="entry name" value="Sigma70_r4"/>
    <property type="match status" value="1"/>
</dbReference>
<dbReference type="InterPro" id="IPR039425">
    <property type="entry name" value="RNA_pol_sigma-70-like"/>
</dbReference>
<dbReference type="InterPro" id="IPR013324">
    <property type="entry name" value="RNA_pol_sigma_r3/r4-like"/>
</dbReference>
<evidence type="ECO:0000259" key="5">
    <source>
        <dbReference type="Pfam" id="PF04542"/>
    </source>
</evidence>
<organism evidence="7 8">
    <name type="scientific">Agaribacillus aureus</name>
    <dbReference type="NCBI Taxonomy" id="3051825"/>
    <lineage>
        <taxon>Bacteria</taxon>
        <taxon>Pseudomonadati</taxon>
        <taxon>Bacteroidota</taxon>
        <taxon>Cytophagia</taxon>
        <taxon>Cytophagales</taxon>
        <taxon>Splendidivirgaceae</taxon>
        <taxon>Agaribacillus</taxon>
    </lineage>
</organism>
<evidence type="ECO:0000256" key="4">
    <source>
        <dbReference type="ARBA" id="ARBA00023163"/>
    </source>
</evidence>
<keyword evidence="3" id="KW-0731">Sigma factor</keyword>
<evidence type="ECO:0000256" key="1">
    <source>
        <dbReference type="ARBA" id="ARBA00010641"/>
    </source>
</evidence>
<keyword evidence="2" id="KW-0805">Transcription regulation</keyword>
<dbReference type="Gene3D" id="1.10.10.10">
    <property type="entry name" value="Winged helix-like DNA-binding domain superfamily/Winged helix DNA-binding domain"/>
    <property type="match status" value="1"/>
</dbReference>
<name>A0ABT8L7N1_9BACT</name>
<dbReference type="SUPFAM" id="SSF88946">
    <property type="entry name" value="Sigma2 domain of RNA polymerase sigma factors"/>
    <property type="match status" value="1"/>
</dbReference>
<evidence type="ECO:0000256" key="2">
    <source>
        <dbReference type="ARBA" id="ARBA00023015"/>
    </source>
</evidence>
<evidence type="ECO:0000259" key="6">
    <source>
        <dbReference type="Pfam" id="PF08281"/>
    </source>
</evidence>
<keyword evidence="4" id="KW-0804">Transcription</keyword>
<dbReference type="Proteomes" id="UP001172083">
    <property type="component" value="Unassembled WGS sequence"/>
</dbReference>
<evidence type="ECO:0000256" key="3">
    <source>
        <dbReference type="ARBA" id="ARBA00023082"/>
    </source>
</evidence>
<keyword evidence="8" id="KW-1185">Reference proteome</keyword>
<dbReference type="EMBL" id="JAUJEB010000003">
    <property type="protein sequence ID" value="MDN5213713.1"/>
    <property type="molecule type" value="Genomic_DNA"/>
</dbReference>
<dbReference type="RefSeq" id="WP_346759050.1">
    <property type="nucleotide sequence ID" value="NZ_JAUJEB010000003.1"/>
</dbReference>
<dbReference type="Gene3D" id="1.10.1740.10">
    <property type="match status" value="1"/>
</dbReference>
<reference evidence="7" key="1">
    <citation type="submission" date="2023-06" db="EMBL/GenBank/DDBJ databases">
        <title>Genomic of Agaribacillus aureum.</title>
        <authorList>
            <person name="Wang G."/>
        </authorList>
    </citation>
    <scope>NUCLEOTIDE SEQUENCE</scope>
    <source>
        <strain evidence="7">BMA12</strain>
    </source>
</reference>
<comment type="similarity">
    <text evidence="1">Belongs to the sigma-70 factor family. ECF subfamily.</text>
</comment>
<dbReference type="Pfam" id="PF04542">
    <property type="entry name" value="Sigma70_r2"/>
    <property type="match status" value="1"/>
</dbReference>
<dbReference type="SUPFAM" id="SSF88659">
    <property type="entry name" value="Sigma3 and sigma4 domains of RNA polymerase sigma factors"/>
    <property type="match status" value="1"/>
</dbReference>
<dbReference type="InterPro" id="IPR014284">
    <property type="entry name" value="RNA_pol_sigma-70_dom"/>
</dbReference>
<accession>A0ABT8L7N1</accession>
<protein>
    <submittedName>
        <fullName evidence="7">Sigma-70 family RNA polymerase sigma factor</fullName>
    </submittedName>
</protein>
<dbReference type="NCBIfam" id="TIGR02937">
    <property type="entry name" value="sigma70-ECF"/>
    <property type="match status" value="1"/>
</dbReference>
<proteinExistence type="inferred from homology"/>
<sequence>MQFIKREDQWADGKKRLQNDQFETRCDGEWWEKFKKGHKSAFDYIYHTYSRQLFNYGCHLCNDRELVKDCVHDLFASLIKNRSRLGKTDSIKFYLLKAFKRRLLRLLKKQSNAKQREGIYGRENFRLSISDDSISLDNTIPKEVKEHIQKTVNRLPASQREAVILFYYEGLSYGEIADLMNLSRVKSARALIYRAVASLTKKIGPVQKVFVLAAMLLHQIWFWHFMSK</sequence>
<evidence type="ECO:0000313" key="7">
    <source>
        <dbReference type="EMBL" id="MDN5213713.1"/>
    </source>
</evidence>
<feature type="domain" description="RNA polymerase sigma-70 region 2" evidence="5">
    <location>
        <begin position="45"/>
        <end position="111"/>
    </location>
</feature>
<dbReference type="Pfam" id="PF08281">
    <property type="entry name" value="Sigma70_r4_2"/>
    <property type="match status" value="1"/>
</dbReference>
<dbReference type="InterPro" id="IPR007627">
    <property type="entry name" value="RNA_pol_sigma70_r2"/>
</dbReference>
<evidence type="ECO:0000313" key="8">
    <source>
        <dbReference type="Proteomes" id="UP001172083"/>
    </source>
</evidence>
<feature type="domain" description="RNA polymerase sigma factor 70 region 4 type 2" evidence="6">
    <location>
        <begin position="148"/>
        <end position="198"/>
    </location>
</feature>
<dbReference type="PANTHER" id="PTHR43133">
    <property type="entry name" value="RNA POLYMERASE ECF-TYPE SIGMA FACTO"/>
    <property type="match status" value="1"/>
</dbReference>
<gene>
    <name evidence="7" type="ORF">QQ020_16695</name>
</gene>
<comment type="caution">
    <text evidence="7">The sequence shown here is derived from an EMBL/GenBank/DDBJ whole genome shotgun (WGS) entry which is preliminary data.</text>
</comment>